<dbReference type="HOGENOM" id="CLU_2639331_0_0_1"/>
<proteinExistence type="predicted"/>
<sequence>MFQALDRNKLLGDTIHLVVKSYKYTTDNSFTDRKVSYSNGIGIQTIGYHFLVMMVPCGILIIVLHLCSDTGIPMGSR</sequence>
<dbReference type="AlphaFoldDB" id="U9U5Q3"/>
<reference evidence="1" key="1">
    <citation type="submission" date="2013-07" db="EMBL/GenBank/DDBJ databases">
        <title>The genome of an arbuscular mycorrhizal fungus provides insights into the evolution of the oldest plant symbiosis.</title>
        <authorList>
            <consortium name="DOE Joint Genome Institute"/>
            <person name="Tisserant E."/>
            <person name="Malbreil M."/>
            <person name="Kuo A."/>
            <person name="Kohler A."/>
            <person name="Symeonidi A."/>
            <person name="Balestrini R."/>
            <person name="Charron P."/>
            <person name="Duensing N."/>
            <person name="Frei-dit-Frey N."/>
            <person name="Gianinazzi-Pearson V."/>
            <person name="Gilbert B."/>
            <person name="Handa Y."/>
            <person name="Hijri M."/>
            <person name="Kaul R."/>
            <person name="Kawaguchi M."/>
            <person name="Krajinski F."/>
            <person name="Lammers P."/>
            <person name="Lapierre D."/>
            <person name="Masclaux F.G."/>
            <person name="Murat C."/>
            <person name="Morin E."/>
            <person name="Ndikumana S."/>
            <person name="Pagni M."/>
            <person name="Petitpierre D."/>
            <person name="Requena N."/>
            <person name="Rosikiewicz P."/>
            <person name="Riley R."/>
            <person name="Saito K."/>
            <person name="San Clemente H."/>
            <person name="Shapiro H."/>
            <person name="van Tuinen D."/>
            <person name="Becard G."/>
            <person name="Bonfante P."/>
            <person name="Paszkowski U."/>
            <person name="Shachar-Hill Y."/>
            <person name="Young J.P."/>
            <person name="Sanders I.R."/>
            <person name="Henrissat B."/>
            <person name="Rensing S.A."/>
            <person name="Grigoriev I.V."/>
            <person name="Corradi N."/>
            <person name="Roux C."/>
            <person name="Martin F."/>
        </authorList>
    </citation>
    <scope>NUCLEOTIDE SEQUENCE</scope>
    <source>
        <strain evidence="1">DAOM 197198</strain>
    </source>
</reference>
<protein>
    <submittedName>
        <fullName evidence="1">Uncharacterized protein</fullName>
    </submittedName>
</protein>
<organism evidence="1">
    <name type="scientific">Rhizophagus irregularis (strain DAOM 181602 / DAOM 197198 / MUCL 43194)</name>
    <name type="common">Arbuscular mycorrhizal fungus</name>
    <name type="synonym">Glomus intraradices</name>
    <dbReference type="NCBI Taxonomy" id="747089"/>
    <lineage>
        <taxon>Eukaryota</taxon>
        <taxon>Fungi</taxon>
        <taxon>Fungi incertae sedis</taxon>
        <taxon>Mucoromycota</taxon>
        <taxon>Glomeromycotina</taxon>
        <taxon>Glomeromycetes</taxon>
        <taxon>Glomerales</taxon>
        <taxon>Glomeraceae</taxon>
        <taxon>Rhizophagus</taxon>
    </lineage>
</organism>
<name>U9U5Q3_RHIID</name>
<evidence type="ECO:0000313" key="1">
    <source>
        <dbReference type="EMBL" id="ESA15700.1"/>
    </source>
</evidence>
<gene>
    <name evidence="1" type="ORF">GLOINDRAFT_2571</name>
</gene>
<accession>U9U5Q3</accession>
<dbReference type="EMBL" id="KI281717">
    <property type="protein sequence ID" value="ESA15700.1"/>
    <property type="molecule type" value="Genomic_DNA"/>
</dbReference>